<keyword evidence="4" id="KW-0411">Iron-sulfur</keyword>
<accession>A0A382SRB5</accession>
<dbReference type="InterPro" id="IPR018967">
    <property type="entry name" value="FeS-contain_CDGSH-typ"/>
</dbReference>
<dbReference type="InterPro" id="IPR001041">
    <property type="entry name" value="2Fe-2S_ferredoxin-type"/>
</dbReference>
<dbReference type="PROSITE" id="PS51085">
    <property type="entry name" value="2FE2S_FER_2"/>
    <property type="match status" value="1"/>
</dbReference>
<keyword evidence="3" id="KW-0408">Iron</keyword>
<dbReference type="CDD" id="cd00207">
    <property type="entry name" value="fer2"/>
    <property type="match status" value="1"/>
</dbReference>
<dbReference type="GO" id="GO:0005739">
    <property type="term" value="C:mitochondrion"/>
    <property type="evidence" value="ECO:0007669"/>
    <property type="project" value="TreeGrafter"/>
</dbReference>
<protein>
    <recommendedName>
        <fullName evidence="5">2Fe-2S ferredoxin-type domain-containing protein</fullName>
    </recommendedName>
</protein>
<dbReference type="SUPFAM" id="SSF54292">
    <property type="entry name" value="2Fe-2S ferredoxin-like"/>
    <property type="match status" value="1"/>
</dbReference>
<evidence type="ECO:0000313" key="6">
    <source>
        <dbReference type="EMBL" id="SVD11421.1"/>
    </source>
</evidence>
<dbReference type="Pfam" id="PF09360">
    <property type="entry name" value="zf-CDGSH"/>
    <property type="match status" value="4"/>
</dbReference>
<dbReference type="InterPro" id="IPR052950">
    <property type="entry name" value="CISD"/>
</dbReference>
<proteinExistence type="predicted"/>
<feature type="non-terminal residue" evidence="6">
    <location>
        <position position="250"/>
    </location>
</feature>
<evidence type="ECO:0000256" key="1">
    <source>
        <dbReference type="ARBA" id="ARBA00022714"/>
    </source>
</evidence>
<dbReference type="InterPro" id="IPR012675">
    <property type="entry name" value="Beta-grasp_dom_sf"/>
</dbReference>
<organism evidence="6">
    <name type="scientific">marine metagenome</name>
    <dbReference type="NCBI Taxonomy" id="408172"/>
    <lineage>
        <taxon>unclassified sequences</taxon>
        <taxon>metagenomes</taxon>
        <taxon>ecological metagenomes</taxon>
    </lineage>
</organism>
<dbReference type="Pfam" id="PF00111">
    <property type="entry name" value="Fer2"/>
    <property type="match status" value="1"/>
</dbReference>
<evidence type="ECO:0000259" key="5">
    <source>
        <dbReference type="PROSITE" id="PS51085"/>
    </source>
</evidence>
<dbReference type="AlphaFoldDB" id="A0A382SRB5"/>
<dbReference type="InterPro" id="IPR042216">
    <property type="entry name" value="MitoNEET_CISD"/>
</dbReference>
<dbReference type="InterPro" id="IPR036010">
    <property type="entry name" value="2Fe-2S_ferredoxin-like_sf"/>
</dbReference>
<reference evidence="6" key="1">
    <citation type="submission" date="2018-05" db="EMBL/GenBank/DDBJ databases">
        <authorList>
            <person name="Lanie J.A."/>
            <person name="Ng W.-L."/>
            <person name="Kazmierczak K.M."/>
            <person name="Andrzejewski T.M."/>
            <person name="Davidsen T.M."/>
            <person name="Wayne K.J."/>
            <person name="Tettelin H."/>
            <person name="Glass J.I."/>
            <person name="Rusch D."/>
            <person name="Podicherti R."/>
            <person name="Tsui H.-C.T."/>
            <person name="Winkler M.E."/>
        </authorList>
    </citation>
    <scope>NUCLEOTIDE SEQUENCE</scope>
</reference>
<dbReference type="PANTHER" id="PTHR46491:SF3">
    <property type="entry name" value="CDGSH IRON-SULFUR DOMAIN-CONTAINING PROTEIN 3, MITOCHONDRIAL"/>
    <property type="match status" value="1"/>
</dbReference>
<evidence type="ECO:0000256" key="2">
    <source>
        <dbReference type="ARBA" id="ARBA00022723"/>
    </source>
</evidence>
<feature type="domain" description="2Fe-2S ferredoxin-type" evidence="5">
    <location>
        <begin position="158"/>
        <end position="250"/>
    </location>
</feature>
<dbReference type="GO" id="GO:0046872">
    <property type="term" value="F:metal ion binding"/>
    <property type="evidence" value="ECO:0007669"/>
    <property type="project" value="UniProtKB-KW"/>
</dbReference>
<dbReference type="EMBL" id="UINC01130385">
    <property type="protein sequence ID" value="SVD11421.1"/>
    <property type="molecule type" value="Genomic_DNA"/>
</dbReference>
<gene>
    <name evidence="6" type="ORF">METZ01_LOCUS364275</name>
</gene>
<dbReference type="Gene3D" id="3.40.5.90">
    <property type="entry name" value="CDGSH iron-sulfur domain, mitoNEET-type"/>
    <property type="match status" value="4"/>
</dbReference>
<dbReference type="SMART" id="SM00704">
    <property type="entry name" value="ZnF_CDGSH"/>
    <property type="match status" value="4"/>
</dbReference>
<keyword evidence="1" id="KW-0001">2Fe-2S</keyword>
<keyword evidence="2" id="KW-0479">Metal-binding</keyword>
<dbReference type="PANTHER" id="PTHR46491">
    <property type="entry name" value="CDGSH IRON SULFUR DOMAIN PROTEIN HOMOLOG"/>
    <property type="match status" value="1"/>
</dbReference>
<evidence type="ECO:0000256" key="4">
    <source>
        <dbReference type="ARBA" id="ARBA00023014"/>
    </source>
</evidence>
<dbReference type="GO" id="GO:0051537">
    <property type="term" value="F:2 iron, 2 sulfur cluster binding"/>
    <property type="evidence" value="ECO:0007669"/>
    <property type="project" value="UniProtKB-KW"/>
</dbReference>
<name>A0A382SRB5_9ZZZZ</name>
<evidence type="ECO:0000256" key="3">
    <source>
        <dbReference type="ARBA" id="ARBA00023004"/>
    </source>
</evidence>
<sequence length="250" mass="28405">MKKINNPIQIKVEKDKTYFWCSCGKSSNQPFCDGSHKNTKFTPVKLESTKKEELYFCGCKETKNPPFCDGSHLRINDGIKFNFNNNSPFKKSIETGKSYYWCSCGKSSNQPFCDGSHKKTKKTPFKLDCDKSSEVFFCGCKKSKNPPFCDGTHKSIKYKIEIQPDNKKIEISQDETILTASLRKEIPHLSACGGVGKCSTCRINIISGLENCSERTEYENKLAKRLDLPKTIRLACQTKVSGKVKYRRLL</sequence>
<dbReference type="Gene3D" id="3.10.20.30">
    <property type="match status" value="1"/>
</dbReference>